<sequence>MVKKQRMNNESYKFIMKALSDHERLDEVLQLVDAMLDNEAINVNEELQEINKEEETGSAEGNDVNANEAAPAAAESAAGEEQLIEKAESVDAEDSRDEVRA</sequence>
<feature type="compositionally biased region" description="Low complexity" evidence="1">
    <location>
        <begin position="66"/>
        <end position="81"/>
    </location>
</feature>
<dbReference type="AlphaFoldDB" id="A0AAV2DE32"/>
<feature type="compositionally biased region" description="Acidic residues" evidence="1">
    <location>
        <begin position="90"/>
        <end position="101"/>
    </location>
</feature>
<evidence type="ECO:0000256" key="1">
    <source>
        <dbReference type="SAM" id="MobiDB-lite"/>
    </source>
</evidence>
<evidence type="ECO:0000313" key="3">
    <source>
        <dbReference type="Proteomes" id="UP001497516"/>
    </source>
</evidence>
<gene>
    <name evidence="2" type="ORF">LTRI10_LOCUS13507</name>
</gene>
<dbReference type="EMBL" id="OZ034815">
    <property type="protein sequence ID" value="CAL1371443.1"/>
    <property type="molecule type" value="Genomic_DNA"/>
</dbReference>
<proteinExistence type="predicted"/>
<accession>A0AAV2DE32</accession>
<feature type="region of interest" description="Disordered" evidence="1">
    <location>
        <begin position="51"/>
        <end position="101"/>
    </location>
</feature>
<evidence type="ECO:0000313" key="2">
    <source>
        <dbReference type="EMBL" id="CAL1371443.1"/>
    </source>
</evidence>
<keyword evidence="3" id="KW-1185">Reference proteome</keyword>
<name>A0AAV2DE32_9ROSI</name>
<reference evidence="2 3" key="1">
    <citation type="submission" date="2024-04" db="EMBL/GenBank/DDBJ databases">
        <authorList>
            <person name="Fracassetti M."/>
        </authorList>
    </citation>
    <scope>NUCLEOTIDE SEQUENCE [LARGE SCALE GENOMIC DNA]</scope>
</reference>
<protein>
    <submittedName>
        <fullName evidence="2">Uncharacterized protein</fullName>
    </submittedName>
</protein>
<organism evidence="2 3">
    <name type="scientific">Linum trigynum</name>
    <dbReference type="NCBI Taxonomy" id="586398"/>
    <lineage>
        <taxon>Eukaryota</taxon>
        <taxon>Viridiplantae</taxon>
        <taxon>Streptophyta</taxon>
        <taxon>Embryophyta</taxon>
        <taxon>Tracheophyta</taxon>
        <taxon>Spermatophyta</taxon>
        <taxon>Magnoliopsida</taxon>
        <taxon>eudicotyledons</taxon>
        <taxon>Gunneridae</taxon>
        <taxon>Pentapetalae</taxon>
        <taxon>rosids</taxon>
        <taxon>fabids</taxon>
        <taxon>Malpighiales</taxon>
        <taxon>Linaceae</taxon>
        <taxon>Linum</taxon>
    </lineage>
</organism>
<dbReference type="Proteomes" id="UP001497516">
    <property type="component" value="Chromosome 2"/>
</dbReference>